<feature type="chain" id="PRO_5035821304" evidence="1">
    <location>
        <begin position="30"/>
        <end position="202"/>
    </location>
</feature>
<dbReference type="PROSITE" id="PS51257">
    <property type="entry name" value="PROKAR_LIPOPROTEIN"/>
    <property type="match status" value="1"/>
</dbReference>
<dbReference type="EMBL" id="CP095046">
    <property type="protein sequence ID" value="UOQ72901.1"/>
    <property type="molecule type" value="Genomic_DNA"/>
</dbReference>
<feature type="signal peptide" evidence="1">
    <location>
        <begin position="1"/>
        <end position="29"/>
    </location>
</feature>
<feature type="domain" description="DUF4136" evidence="2">
    <location>
        <begin position="36"/>
        <end position="192"/>
    </location>
</feature>
<reference evidence="3" key="1">
    <citation type="submission" date="2022-04" db="EMBL/GenBank/DDBJ databases">
        <title>Hymenobacter sp. isolated from the air.</title>
        <authorList>
            <person name="Won M."/>
            <person name="Lee C.-M."/>
            <person name="Woen H.-Y."/>
            <person name="Kwon S.-W."/>
        </authorList>
    </citation>
    <scope>NUCLEOTIDE SEQUENCE</scope>
    <source>
        <strain evidence="3">5116S-3</strain>
    </source>
</reference>
<sequence length="202" mass="22526">MNRISRLFARPLAMAAVGLSLLLGVTSCASSSHVGVTSDFDHSVNFRAYKTWAWYPQQVPDTQGGPAKGYESFLDKRMRTAVEAEMGRKGLTQVEKNPDVYVAYSAKVEDKQRINNNYPPFGGYYGYYGYGYGRGLNSVSEYKEGTVIIDIVDAKRKELAWRGMGEAQVDKQTISEPEVYRIVGSVLGAFPPTDERNSQARR</sequence>
<evidence type="ECO:0000313" key="3">
    <source>
        <dbReference type="EMBL" id="UOQ72901.1"/>
    </source>
</evidence>
<dbReference type="Pfam" id="PF13590">
    <property type="entry name" value="DUF4136"/>
    <property type="match status" value="1"/>
</dbReference>
<gene>
    <name evidence="3" type="ORF">MUN79_02630</name>
</gene>
<evidence type="ECO:0000256" key="1">
    <source>
        <dbReference type="SAM" id="SignalP"/>
    </source>
</evidence>
<evidence type="ECO:0000259" key="2">
    <source>
        <dbReference type="Pfam" id="PF13590"/>
    </source>
</evidence>
<dbReference type="RefSeq" id="WP_244676259.1">
    <property type="nucleotide sequence ID" value="NZ_CP095046.1"/>
</dbReference>
<accession>A0A8T9Q923</accession>
<dbReference type="KEGG" id="hcu:MUN79_02630"/>
<keyword evidence="1" id="KW-0732">Signal</keyword>
<dbReference type="AlphaFoldDB" id="A0A8T9Q923"/>
<protein>
    <submittedName>
        <fullName evidence="3">DUF4136 domain-containing protein</fullName>
    </submittedName>
</protein>
<name>A0A8T9Q923_9BACT</name>
<evidence type="ECO:0000313" key="4">
    <source>
        <dbReference type="Proteomes" id="UP000831796"/>
    </source>
</evidence>
<organism evidence="3 4">
    <name type="scientific">Hymenobacter cellulosilyticus</name>
    <dbReference type="NCBI Taxonomy" id="2932248"/>
    <lineage>
        <taxon>Bacteria</taxon>
        <taxon>Pseudomonadati</taxon>
        <taxon>Bacteroidota</taxon>
        <taxon>Cytophagia</taxon>
        <taxon>Cytophagales</taxon>
        <taxon>Hymenobacteraceae</taxon>
        <taxon>Hymenobacter</taxon>
    </lineage>
</organism>
<dbReference type="Proteomes" id="UP000831796">
    <property type="component" value="Chromosome"/>
</dbReference>
<dbReference type="InterPro" id="IPR025411">
    <property type="entry name" value="DUF4136"/>
</dbReference>
<dbReference type="Gene3D" id="3.30.160.670">
    <property type="match status" value="1"/>
</dbReference>
<keyword evidence="4" id="KW-1185">Reference proteome</keyword>
<proteinExistence type="predicted"/>